<proteinExistence type="predicted"/>
<sequence>MHYAKGQCTSRLAPKSVIAHALNTKNHQPLVLYSVRPLYIIYISLERRTHARAHLEKIGRVPHISSLFTSVNEAVGQLAGASRYHYRSELTE</sequence>
<evidence type="ECO:0000313" key="1">
    <source>
        <dbReference type="EMBL" id="GBO98609.1"/>
    </source>
</evidence>
<name>A0A4C1SBZ2_EUMVA</name>
<organism evidence="1 2">
    <name type="scientific">Eumeta variegata</name>
    <name type="common">Bagworm moth</name>
    <name type="synonym">Eumeta japonica</name>
    <dbReference type="NCBI Taxonomy" id="151549"/>
    <lineage>
        <taxon>Eukaryota</taxon>
        <taxon>Metazoa</taxon>
        <taxon>Ecdysozoa</taxon>
        <taxon>Arthropoda</taxon>
        <taxon>Hexapoda</taxon>
        <taxon>Insecta</taxon>
        <taxon>Pterygota</taxon>
        <taxon>Neoptera</taxon>
        <taxon>Endopterygota</taxon>
        <taxon>Lepidoptera</taxon>
        <taxon>Glossata</taxon>
        <taxon>Ditrysia</taxon>
        <taxon>Tineoidea</taxon>
        <taxon>Psychidae</taxon>
        <taxon>Oiketicinae</taxon>
        <taxon>Eumeta</taxon>
    </lineage>
</organism>
<protein>
    <submittedName>
        <fullName evidence="1">Uncharacterized protein</fullName>
    </submittedName>
</protein>
<accession>A0A4C1SBZ2</accession>
<dbReference type="AlphaFoldDB" id="A0A4C1SBZ2"/>
<reference evidence="1 2" key="1">
    <citation type="journal article" date="2019" name="Commun. Biol.">
        <title>The bagworm genome reveals a unique fibroin gene that provides high tensile strength.</title>
        <authorList>
            <person name="Kono N."/>
            <person name="Nakamura H."/>
            <person name="Ohtoshi R."/>
            <person name="Tomita M."/>
            <person name="Numata K."/>
            <person name="Arakawa K."/>
        </authorList>
    </citation>
    <scope>NUCLEOTIDE SEQUENCE [LARGE SCALE GENOMIC DNA]</scope>
</reference>
<dbReference type="EMBL" id="BGZK01000001">
    <property type="protein sequence ID" value="GBO98609.1"/>
    <property type="molecule type" value="Genomic_DNA"/>
</dbReference>
<evidence type="ECO:0000313" key="2">
    <source>
        <dbReference type="Proteomes" id="UP000299102"/>
    </source>
</evidence>
<dbReference type="Proteomes" id="UP000299102">
    <property type="component" value="Unassembled WGS sequence"/>
</dbReference>
<comment type="caution">
    <text evidence="1">The sequence shown here is derived from an EMBL/GenBank/DDBJ whole genome shotgun (WGS) entry which is preliminary data.</text>
</comment>
<keyword evidence="2" id="KW-1185">Reference proteome</keyword>
<gene>
    <name evidence="1" type="ORF">EVAR_160_1</name>
</gene>